<keyword evidence="3" id="KW-1185">Reference proteome</keyword>
<dbReference type="AlphaFoldDB" id="A0A1J7IAB7"/>
<dbReference type="InParanoid" id="A0A1J7IAB7"/>
<protein>
    <submittedName>
        <fullName evidence="2">Uncharacterized protein</fullName>
    </submittedName>
</protein>
<dbReference type="EMBL" id="KV875104">
    <property type="protein sequence ID" value="OIW24251.1"/>
    <property type="molecule type" value="Genomic_DNA"/>
</dbReference>
<proteinExistence type="predicted"/>
<gene>
    <name evidence="2" type="ORF">CONLIGDRAFT_692459</name>
</gene>
<name>A0A1J7IAB7_9PEZI</name>
<feature type="region of interest" description="Disordered" evidence="1">
    <location>
        <begin position="345"/>
        <end position="387"/>
    </location>
</feature>
<feature type="region of interest" description="Disordered" evidence="1">
    <location>
        <begin position="1"/>
        <end position="45"/>
    </location>
</feature>
<dbReference type="Proteomes" id="UP000182658">
    <property type="component" value="Unassembled WGS sequence"/>
</dbReference>
<evidence type="ECO:0000313" key="2">
    <source>
        <dbReference type="EMBL" id="OIW24251.1"/>
    </source>
</evidence>
<feature type="compositionally biased region" description="Basic and acidic residues" evidence="1">
    <location>
        <begin position="362"/>
        <end position="383"/>
    </location>
</feature>
<evidence type="ECO:0000256" key="1">
    <source>
        <dbReference type="SAM" id="MobiDB-lite"/>
    </source>
</evidence>
<accession>A0A1J7IAB7</accession>
<sequence>MTSHRESKPKNGRQPYFAPFARLGGSNLPSRTPPGMHTTGRLDLHSKPSIAASTSSEAPLRSFIQHLQTHKNLGWSLTSRICWETGPQPTPCLLPWLTVDLVEQWSLTLPASDSIQALPLTQGKLYLSHLTGHGIDLLHAKRRLRWAMQMGMLDNGNTWDCVVTQICSRADVQIRKYRTKLLQKVPETASLETHVVEPVEERPKDSNHGQICRTSLRYTLRARRTVGSLETSLALVESSKSILTAAVMDHQESRQKARQHADGCNKVDTEMEAGTTMKTAMEASALPHSSTTMAPIGTVTTGGAVLIHVLDPKTIPITVVQPHLLNPQANHASYTIVDSARAEFNSGNRVHPGPGREQSQQRAHDRAQVGENPSREDDRENGKIRPTIIDYPGLRVGVFGFPLHHGGGRRGETVP</sequence>
<reference evidence="2 3" key="1">
    <citation type="submission" date="2016-10" db="EMBL/GenBank/DDBJ databases">
        <title>Draft genome sequence of Coniochaeta ligniaria NRRL30616, a lignocellulolytic fungus for bioabatement of inhibitors in plant biomass hydrolysates.</title>
        <authorList>
            <consortium name="DOE Joint Genome Institute"/>
            <person name="Jimenez D.J."/>
            <person name="Hector R.E."/>
            <person name="Riley R."/>
            <person name="Sun H."/>
            <person name="Grigoriev I.V."/>
            <person name="Van Elsas J.D."/>
            <person name="Nichols N.N."/>
        </authorList>
    </citation>
    <scope>NUCLEOTIDE SEQUENCE [LARGE SCALE GENOMIC DNA]</scope>
    <source>
        <strain evidence="2 3">NRRL 30616</strain>
    </source>
</reference>
<evidence type="ECO:0000313" key="3">
    <source>
        <dbReference type="Proteomes" id="UP000182658"/>
    </source>
</evidence>
<organism evidence="2 3">
    <name type="scientific">Coniochaeta ligniaria NRRL 30616</name>
    <dbReference type="NCBI Taxonomy" id="1408157"/>
    <lineage>
        <taxon>Eukaryota</taxon>
        <taxon>Fungi</taxon>
        <taxon>Dikarya</taxon>
        <taxon>Ascomycota</taxon>
        <taxon>Pezizomycotina</taxon>
        <taxon>Sordariomycetes</taxon>
        <taxon>Sordariomycetidae</taxon>
        <taxon>Coniochaetales</taxon>
        <taxon>Coniochaetaceae</taxon>
        <taxon>Coniochaeta</taxon>
    </lineage>
</organism>